<protein>
    <submittedName>
        <fullName evidence="7">DNA-binding transcriptional regulator, MocR family, contains an aminotransferase domain</fullName>
    </submittedName>
</protein>
<sequence length="479" mass="51735">MDRLTDGSDLVEVLGDWTSTSAGRAPLYRRLAEAVRRAIHAGDLHAGERLPSERDLARALAVSRATVVSAYDELRSIGLVDSRRGSGTRVVRPPGFRPSVEGRVFGRATPIINRTNDAAGEIISLARAFDPGAPHLRGALLDLVHADLPALLNGSGYHPAGLPELRSAVAGHLTATGMPTEPKQVVITTGAQQAIGLITQMYLRRGWTAVVETPSWPGCLDVFRATGVRLVGVELDNEGIRADQLGRAMAEHQPDLLYVMPTYHNPTGILMSTSRRRRIVELAARYAVPVVEDHAYTVGAAEGAPPPIGAFANSNAEVLTIGSLAKSVWAGLRIGWVRASIETAERLARHKALADLGSPVLDQALAARLLPQLPELAGARIAELRDRLGRARELLTQHLPEWRWRTPDGGSALWIELPGTDARIFAQVALRHGVEVVPGAATDPSGAHDNFIRFPFAFPDDVLTELVNRLSRAWAEARR</sequence>
<comment type="similarity">
    <text evidence="1">In the C-terminal section; belongs to the class-I pyridoxal-phosphate-dependent aminotransferase family.</text>
</comment>
<evidence type="ECO:0000256" key="5">
    <source>
        <dbReference type="ARBA" id="ARBA00023163"/>
    </source>
</evidence>
<dbReference type="SUPFAM" id="SSF46785">
    <property type="entry name" value="Winged helix' DNA-binding domain"/>
    <property type="match status" value="1"/>
</dbReference>
<dbReference type="InterPro" id="IPR000524">
    <property type="entry name" value="Tscrpt_reg_HTH_GntR"/>
</dbReference>
<dbReference type="PRINTS" id="PR00035">
    <property type="entry name" value="HTHGNTR"/>
</dbReference>
<dbReference type="InterPro" id="IPR051446">
    <property type="entry name" value="HTH_trans_reg/aminotransferase"/>
</dbReference>
<dbReference type="InterPro" id="IPR015422">
    <property type="entry name" value="PyrdxlP-dep_Trfase_small"/>
</dbReference>
<dbReference type="RefSeq" id="WP_084424828.1">
    <property type="nucleotide sequence ID" value="NZ_FWXV01000001.1"/>
</dbReference>
<evidence type="ECO:0000256" key="3">
    <source>
        <dbReference type="ARBA" id="ARBA00023015"/>
    </source>
</evidence>
<dbReference type="Pfam" id="PF00155">
    <property type="entry name" value="Aminotran_1_2"/>
    <property type="match status" value="1"/>
</dbReference>
<keyword evidence="7" id="KW-0032">Aminotransferase</keyword>
<dbReference type="AlphaFoldDB" id="A0A1Y5X2U1"/>
<dbReference type="Pfam" id="PF00392">
    <property type="entry name" value="GntR"/>
    <property type="match status" value="1"/>
</dbReference>
<keyword evidence="4 7" id="KW-0238">DNA-binding</keyword>
<dbReference type="InterPro" id="IPR015421">
    <property type="entry name" value="PyrdxlP-dep_Trfase_major"/>
</dbReference>
<evidence type="ECO:0000313" key="8">
    <source>
        <dbReference type="Proteomes" id="UP000192674"/>
    </source>
</evidence>
<dbReference type="Proteomes" id="UP000192674">
    <property type="component" value="Unassembled WGS sequence"/>
</dbReference>
<evidence type="ECO:0000259" key="6">
    <source>
        <dbReference type="PROSITE" id="PS50949"/>
    </source>
</evidence>
<dbReference type="GO" id="GO:0003700">
    <property type="term" value="F:DNA-binding transcription factor activity"/>
    <property type="evidence" value="ECO:0007669"/>
    <property type="project" value="InterPro"/>
</dbReference>
<keyword evidence="5" id="KW-0804">Transcription</keyword>
<gene>
    <name evidence="7" type="ORF">SAMN05661093_00979</name>
</gene>
<dbReference type="PROSITE" id="PS50949">
    <property type="entry name" value="HTH_GNTR"/>
    <property type="match status" value="1"/>
</dbReference>
<dbReference type="Gene3D" id="1.10.10.10">
    <property type="entry name" value="Winged helix-like DNA-binding domain superfamily/Winged helix DNA-binding domain"/>
    <property type="match status" value="1"/>
</dbReference>
<keyword evidence="2" id="KW-0663">Pyridoxal phosphate</keyword>
<dbReference type="CDD" id="cd07377">
    <property type="entry name" value="WHTH_GntR"/>
    <property type="match status" value="1"/>
</dbReference>
<dbReference type="InterPro" id="IPR004839">
    <property type="entry name" value="Aminotransferase_I/II_large"/>
</dbReference>
<keyword evidence="8" id="KW-1185">Reference proteome</keyword>
<dbReference type="SUPFAM" id="SSF53383">
    <property type="entry name" value="PLP-dependent transferases"/>
    <property type="match status" value="1"/>
</dbReference>
<reference evidence="7 8" key="1">
    <citation type="submission" date="2017-04" db="EMBL/GenBank/DDBJ databases">
        <authorList>
            <person name="Afonso C.L."/>
            <person name="Miller P.J."/>
            <person name="Scott M.A."/>
            <person name="Spackman E."/>
            <person name="Goraichik I."/>
            <person name="Dimitrov K.M."/>
            <person name="Suarez D.L."/>
            <person name="Swayne D.E."/>
        </authorList>
    </citation>
    <scope>NUCLEOTIDE SEQUENCE [LARGE SCALE GENOMIC DNA]</scope>
    <source>
        <strain evidence="7 8">DSM 43828</strain>
    </source>
</reference>
<name>A0A1Y5X2U1_KIBAR</name>
<dbReference type="Gene3D" id="3.40.640.10">
    <property type="entry name" value="Type I PLP-dependent aspartate aminotransferase-like (Major domain)"/>
    <property type="match status" value="1"/>
</dbReference>
<accession>A0A1Y5X2U1</accession>
<evidence type="ECO:0000313" key="7">
    <source>
        <dbReference type="EMBL" id="SMC62188.1"/>
    </source>
</evidence>
<dbReference type="Gene3D" id="3.90.1150.10">
    <property type="entry name" value="Aspartate Aminotransferase, domain 1"/>
    <property type="match status" value="1"/>
</dbReference>
<dbReference type="CDD" id="cd00609">
    <property type="entry name" value="AAT_like"/>
    <property type="match status" value="1"/>
</dbReference>
<feature type="domain" description="HTH gntR-type" evidence="6">
    <location>
        <begin position="25"/>
        <end position="93"/>
    </location>
</feature>
<dbReference type="InterPro" id="IPR015424">
    <property type="entry name" value="PyrdxlP-dep_Trfase"/>
</dbReference>
<dbReference type="InterPro" id="IPR036390">
    <property type="entry name" value="WH_DNA-bd_sf"/>
</dbReference>
<keyword evidence="7" id="KW-0808">Transferase</keyword>
<dbReference type="PANTHER" id="PTHR46577:SF1">
    <property type="entry name" value="HTH-TYPE TRANSCRIPTIONAL REGULATORY PROTEIN GABR"/>
    <property type="match status" value="1"/>
</dbReference>
<keyword evidence="3" id="KW-0805">Transcription regulation</keyword>
<dbReference type="InterPro" id="IPR036388">
    <property type="entry name" value="WH-like_DNA-bd_sf"/>
</dbReference>
<dbReference type="PANTHER" id="PTHR46577">
    <property type="entry name" value="HTH-TYPE TRANSCRIPTIONAL REGULATORY PROTEIN GABR"/>
    <property type="match status" value="1"/>
</dbReference>
<dbReference type="EMBL" id="FWXV01000001">
    <property type="protein sequence ID" value="SMC62188.1"/>
    <property type="molecule type" value="Genomic_DNA"/>
</dbReference>
<dbReference type="SMART" id="SM00345">
    <property type="entry name" value="HTH_GNTR"/>
    <property type="match status" value="1"/>
</dbReference>
<proteinExistence type="inferred from homology"/>
<dbReference type="OrthoDB" id="199743at2"/>
<evidence type="ECO:0000256" key="2">
    <source>
        <dbReference type="ARBA" id="ARBA00022898"/>
    </source>
</evidence>
<dbReference type="GO" id="GO:0030170">
    <property type="term" value="F:pyridoxal phosphate binding"/>
    <property type="evidence" value="ECO:0007669"/>
    <property type="project" value="InterPro"/>
</dbReference>
<dbReference type="GO" id="GO:0003677">
    <property type="term" value="F:DNA binding"/>
    <property type="evidence" value="ECO:0007669"/>
    <property type="project" value="UniProtKB-KW"/>
</dbReference>
<dbReference type="GO" id="GO:0008483">
    <property type="term" value="F:transaminase activity"/>
    <property type="evidence" value="ECO:0007669"/>
    <property type="project" value="UniProtKB-KW"/>
</dbReference>
<evidence type="ECO:0000256" key="4">
    <source>
        <dbReference type="ARBA" id="ARBA00023125"/>
    </source>
</evidence>
<organism evidence="7 8">
    <name type="scientific">Kibdelosporangium aridum</name>
    <dbReference type="NCBI Taxonomy" id="2030"/>
    <lineage>
        <taxon>Bacteria</taxon>
        <taxon>Bacillati</taxon>
        <taxon>Actinomycetota</taxon>
        <taxon>Actinomycetes</taxon>
        <taxon>Pseudonocardiales</taxon>
        <taxon>Pseudonocardiaceae</taxon>
        <taxon>Kibdelosporangium</taxon>
    </lineage>
</organism>
<evidence type="ECO:0000256" key="1">
    <source>
        <dbReference type="ARBA" id="ARBA00005384"/>
    </source>
</evidence>